<dbReference type="Pfam" id="PF00534">
    <property type="entry name" value="Glycos_transf_1"/>
    <property type="match status" value="1"/>
</dbReference>
<evidence type="ECO:0000313" key="5">
    <source>
        <dbReference type="Proteomes" id="UP000028027"/>
    </source>
</evidence>
<dbReference type="EMBL" id="JNVL01000002">
    <property type="protein sequence ID" value="KER07007.1"/>
    <property type="molecule type" value="Genomic_DNA"/>
</dbReference>
<proteinExistence type="predicted"/>
<dbReference type="EC" id="2.4.1.214" evidence="4"/>
<dbReference type="Proteomes" id="UP000028027">
    <property type="component" value="Unassembled WGS sequence"/>
</dbReference>
<protein>
    <submittedName>
        <fullName evidence="4">D-inositol 3-phosphate glycosyltransferase 2 protein</fullName>
        <ecNumber evidence="4">2.4.1.214</ecNumber>
    </submittedName>
</protein>
<dbReference type="AlphaFoldDB" id="A0A081S7V4"/>
<comment type="caution">
    <text evidence="4">The sequence shown here is derived from an EMBL/GenBank/DDBJ whole genome shotgun (WGS) entry which is preliminary data.</text>
</comment>
<dbReference type="PANTHER" id="PTHR46401:SF2">
    <property type="entry name" value="GLYCOSYLTRANSFERASE WBBK-RELATED"/>
    <property type="match status" value="1"/>
</dbReference>
<feature type="domain" description="Glycosyltransferase subfamily 4-like N-terminal" evidence="3">
    <location>
        <begin position="21"/>
        <end position="205"/>
    </location>
</feature>
<evidence type="ECO:0000313" key="4">
    <source>
        <dbReference type="EMBL" id="KER07007.1"/>
    </source>
</evidence>
<name>A0A081S7V4_9ARCH</name>
<dbReference type="Pfam" id="PF13439">
    <property type="entry name" value="Glyco_transf_4"/>
    <property type="match status" value="1"/>
</dbReference>
<dbReference type="InterPro" id="IPR001296">
    <property type="entry name" value="Glyco_trans_1"/>
</dbReference>
<evidence type="ECO:0000256" key="1">
    <source>
        <dbReference type="ARBA" id="ARBA00022679"/>
    </source>
</evidence>
<feature type="domain" description="Glycosyl transferase family 1" evidence="2">
    <location>
        <begin position="206"/>
        <end position="375"/>
    </location>
</feature>
<dbReference type="Gene3D" id="3.40.50.2000">
    <property type="entry name" value="Glycogen Phosphorylase B"/>
    <property type="match status" value="2"/>
</dbReference>
<dbReference type="SUPFAM" id="SSF53756">
    <property type="entry name" value="UDP-Glycosyltransferase/glycogen phosphorylase"/>
    <property type="match status" value="1"/>
</dbReference>
<keyword evidence="5" id="KW-1185">Reference proteome</keyword>
<keyword evidence="1 4" id="KW-0808">Transferase</keyword>
<sequence>MSKEKKKNVLIISQYFPPDTSGGGTRSYNYARCLSEQDLNVTVITAYPHLHGKTKKKIFENDAKEKFSIIRVWIPPLLHSSIKNRIILHIGFILSSLKPIFSVKADVVFASEPNLFSIIPSYFYSKIKGAKIIRVVDDLWPEVFYERKIVKSKILKKILNKLARFSYNFPEYILPLTKEAKIHISKLYNIDMKKIIVITHGVDIDKFYPIEQKDKKEFVIMYSGALVESYDFELIFKVAEKMKNEKIKFVIRGKGTLTEFLKIKKNKLKLTNLIINEKFVESDKISHILSEADVFIVPLKKDYFLNLSLPTKILEFQALAKPIICCSNGAPARYIEKTNSGIAVTCNNPSDLIQAIKKLKNDKELCSKLGKNGNKFVHENLTFEQIGIQLKDLISRLN</sequence>
<evidence type="ECO:0000259" key="3">
    <source>
        <dbReference type="Pfam" id="PF13439"/>
    </source>
</evidence>
<accession>A0A081S7V4</accession>
<keyword evidence="4" id="KW-0328">Glycosyltransferase</keyword>
<dbReference type="GO" id="GO:0018392">
    <property type="term" value="F:glycoprotein 3-alpha-L-fucosyltransferase activity"/>
    <property type="evidence" value="ECO:0007669"/>
    <property type="project" value="UniProtKB-EC"/>
</dbReference>
<evidence type="ECO:0000259" key="2">
    <source>
        <dbReference type="Pfam" id="PF00534"/>
    </source>
</evidence>
<organism evidence="4 5">
    <name type="scientific">Marine Group I thaumarchaeote SCGC AAA799-E16</name>
    <dbReference type="NCBI Taxonomy" id="1502292"/>
    <lineage>
        <taxon>Archaea</taxon>
        <taxon>Nitrososphaerota</taxon>
        <taxon>Marine Group I</taxon>
    </lineage>
</organism>
<dbReference type="PANTHER" id="PTHR46401">
    <property type="entry name" value="GLYCOSYLTRANSFERASE WBBK-RELATED"/>
    <property type="match status" value="1"/>
</dbReference>
<dbReference type="CDD" id="cd03794">
    <property type="entry name" value="GT4_WbuB-like"/>
    <property type="match status" value="1"/>
</dbReference>
<dbReference type="InterPro" id="IPR028098">
    <property type="entry name" value="Glyco_trans_4-like_N"/>
</dbReference>
<gene>
    <name evidence="4" type="primary">mshA2</name>
    <name evidence="4" type="ORF">AAA799E16_00157</name>
</gene>
<reference evidence="4 5" key="1">
    <citation type="submission" date="2014-06" db="EMBL/GenBank/DDBJ databases">
        <authorList>
            <person name="Ngugi D.K."/>
            <person name="Blom J."/>
            <person name="Alam I."/>
            <person name="Rashid M."/>
            <person name="Ba Alawi W."/>
            <person name="Zhang G."/>
            <person name="Hikmawan T."/>
            <person name="Guan Y."/>
            <person name="Antunes A."/>
            <person name="Siam R."/>
            <person name="Eldorry H."/>
            <person name="Bajic V."/>
            <person name="Stingl U."/>
        </authorList>
    </citation>
    <scope>NUCLEOTIDE SEQUENCE [LARGE SCALE GENOMIC DNA]</scope>
    <source>
        <strain evidence="4">SCGC AAA799-E16</strain>
    </source>
</reference>